<evidence type="ECO:0000313" key="3">
    <source>
        <dbReference type="EMBL" id="AWN40468.1"/>
    </source>
</evidence>
<dbReference type="EMBL" id="CP029550">
    <property type="protein sequence ID" value="AWN41568.1"/>
    <property type="molecule type" value="Genomic_DNA"/>
</dbReference>
<dbReference type="KEGG" id="mets:DK389_14945"/>
<accession>A0A2U8W7K3</accession>
<evidence type="ECO:0000259" key="1">
    <source>
        <dbReference type="Pfam" id="PF13358"/>
    </source>
</evidence>
<dbReference type="OrthoDB" id="2375382at2"/>
<dbReference type="Pfam" id="PF13551">
    <property type="entry name" value="HTH_29"/>
    <property type="match status" value="1"/>
</dbReference>
<dbReference type="SUPFAM" id="SSF46689">
    <property type="entry name" value="Homeodomain-like"/>
    <property type="match status" value="1"/>
</dbReference>
<name>A0A2U8W7K3_9HYPH</name>
<evidence type="ECO:0000313" key="5">
    <source>
        <dbReference type="EMBL" id="AWN42646.1"/>
    </source>
</evidence>
<reference evidence="4" key="2">
    <citation type="submission" date="2018-05" db="EMBL/GenBank/DDBJ databases">
        <authorList>
            <person name="Srinivasan S."/>
        </authorList>
    </citation>
    <scope>NUCLEOTIDE SEQUENCE</scope>
    <source>
        <strain evidence="4">17SD2-17</strain>
    </source>
</reference>
<feature type="domain" description="Tc1-like transposase DDE" evidence="1">
    <location>
        <begin position="184"/>
        <end position="322"/>
    </location>
</feature>
<dbReference type="Pfam" id="PF13358">
    <property type="entry name" value="DDE_3"/>
    <property type="match status" value="1"/>
</dbReference>
<dbReference type="RefSeq" id="WP_109888638.1">
    <property type="nucleotide sequence ID" value="NZ_CP029550.1"/>
</dbReference>
<sequence>MAAPVPLRSDFDAPRLRALAKTSRTPAQTRRLLALSAIYAGRSRSEAAQIGGVGLQTVRDWVLAFNTRGPDGLIDGKAPGARPRLNAAQCEALRAMVEQGPTPAAHGVVRWRLVDLAQILCEDHGVSVSEQTLSRVLRAMGFRKLSARPRHHAQDLQAAEVFKKNFPAHLAEIAQATGGKPIEIWFSDEARVGQKNTITRRWARRGTRPAAPKDQRTESAYIFGALCPALAKGAGLVMPRCTTEAMNHHLSEIAQHVTPGAHAVLLLDQAGWHLTKKLVVPGNLTLMPLPARSPELNPVEAIWQFLRQNWLGNRIFGSYDDIVDHCCHAWNRLIDEPWHIVSIGRRTWAHEC</sequence>
<dbReference type="KEGG" id="mets:DK389_07895"/>
<feature type="domain" description="Winged helix-turn helix" evidence="2">
    <location>
        <begin position="108"/>
        <end position="165"/>
    </location>
</feature>
<dbReference type="KEGG" id="mets:DK389_21725"/>
<protein>
    <submittedName>
        <fullName evidence="4">IS630 family transposase</fullName>
    </submittedName>
</protein>
<dbReference type="InterPro" id="IPR009057">
    <property type="entry name" value="Homeodomain-like_sf"/>
</dbReference>
<dbReference type="EMBL" id="CP029550">
    <property type="protein sequence ID" value="AWN43367.1"/>
    <property type="molecule type" value="Genomic_DNA"/>
</dbReference>
<dbReference type="InterPro" id="IPR047655">
    <property type="entry name" value="Transpos_IS630-like"/>
</dbReference>
<dbReference type="Proteomes" id="UP000245926">
    <property type="component" value="Chromosome"/>
</dbReference>
<evidence type="ECO:0000313" key="7">
    <source>
        <dbReference type="Proteomes" id="UP000245926"/>
    </source>
</evidence>
<dbReference type="GO" id="GO:0003676">
    <property type="term" value="F:nucleic acid binding"/>
    <property type="evidence" value="ECO:0007669"/>
    <property type="project" value="InterPro"/>
</dbReference>
<dbReference type="Gene3D" id="3.30.420.10">
    <property type="entry name" value="Ribonuclease H-like superfamily/Ribonuclease H"/>
    <property type="match status" value="1"/>
</dbReference>
<dbReference type="Pfam" id="PF13592">
    <property type="entry name" value="HTH_33"/>
    <property type="match status" value="1"/>
</dbReference>
<evidence type="ECO:0000313" key="6">
    <source>
        <dbReference type="EMBL" id="AWN43367.1"/>
    </source>
</evidence>
<evidence type="ECO:0000313" key="4">
    <source>
        <dbReference type="EMBL" id="AWN41568.1"/>
    </source>
</evidence>
<dbReference type="EMBL" id="CP029550">
    <property type="protein sequence ID" value="AWN40468.1"/>
    <property type="molecule type" value="Genomic_DNA"/>
</dbReference>
<dbReference type="KEGG" id="mets:DK389_26225"/>
<reference evidence="7" key="1">
    <citation type="submission" date="2018-05" db="EMBL/GenBank/DDBJ databases">
        <title>Complete Genome Sequence of Methylobacterium sp. 17SD2-17.</title>
        <authorList>
            <person name="Srinivasan S."/>
        </authorList>
    </citation>
    <scope>NUCLEOTIDE SEQUENCE [LARGE SCALE GENOMIC DNA]</scope>
    <source>
        <strain evidence="7">17SD2-17</strain>
    </source>
</reference>
<organism evidence="4 7">
    <name type="scientific">Methylobacterium durans</name>
    <dbReference type="NCBI Taxonomy" id="2202825"/>
    <lineage>
        <taxon>Bacteria</taxon>
        <taxon>Pseudomonadati</taxon>
        <taxon>Pseudomonadota</taxon>
        <taxon>Alphaproteobacteria</taxon>
        <taxon>Hyphomicrobiales</taxon>
        <taxon>Methylobacteriaceae</taxon>
        <taxon>Methylobacterium</taxon>
    </lineage>
</organism>
<keyword evidence="7" id="KW-1185">Reference proteome</keyword>
<dbReference type="InterPro" id="IPR025959">
    <property type="entry name" value="Winged_HTH_dom"/>
</dbReference>
<dbReference type="NCBIfam" id="NF033545">
    <property type="entry name" value="transpos_IS630"/>
    <property type="match status" value="1"/>
</dbReference>
<evidence type="ECO:0000259" key="2">
    <source>
        <dbReference type="Pfam" id="PF13592"/>
    </source>
</evidence>
<proteinExistence type="predicted"/>
<dbReference type="InterPro" id="IPR036397">
    <property type="entry name" value="RNaseH_sf"/>
</dbReference>
<dbReference type="AlphaFoldDB" id="A0A2U8W7K3"/>
<dbReference type="EMBL" id="CP029550">
    <property type="protein sequence ID" value="AWN42646.1"/>
    <property type="molecule type" value="Genomic_DNA"/>
</dbReference>
<gene>
    <name evidence="3" type="ORF">DK389_07895</name>
    <name evidence="4" type="ORF">DK389_14945</name>
    <name evidence="5" type="ORF">DK389_21725</name>
    <name evidence="6" type="ORF">DK389_26225</name>
</gene>
<reference evidence="4" key="3">
    <citation type="journal article" date="2020" name="Antonie Van Leeuwenhoek">
        <title>Methylobacterium durans sp. nov., a radiation-resistant bacterium isolated from gamma ray-irradiated soil.</title>
        <authorList>
            <person name="Kim J."/>
            <person name="Chhetri G."/>
            <person name="Kim I."/>
            <person name="Kim M.K."/>
            <person name="Seo T."/>
        </authorList>
    </citation>
    <scope>NUCLEOTIDE SEQUENCE</scope>
    <source>
        <strain evidence="4">17SD2-17</strain>
    </source>
</reference>
<dbReference type="InterPro" id="IPR038717">
    <property type="entry name" value="Tc1-like_DDE_dom"/>
</dbReference>